<evidence type="ECO:0000313" key="2">
    <source>
        <dbReference type="EMBL" id="KAF9477522.1"/>
    </source>
</evidence>
<keyword evidence="3" id="KW-1185">Reference proteome</keyword>
<organism evidence="2 3">
    <name type="scientific">Pholiota conissans</name>
    <dbReference type="NCBI Taxonomy" id="109636"/>
    <lineage>
        <taxon>Eukaryota</taxon>
        <taxon>Fungi</taxon>
        <taxon>Dikarya</taxon>
        <taxon>Basidiomycota</taxon>
        <taxon>Agaricomycotina</taxon>
        <taxon>Agaricomycetes</taxon>
        <taxon>Agaricomycetidae</taxon>
        <taxon>Agaricales</taxon>
        <taxon>Agaricineae</taxon>
        <taxon>Strophariaceae</taxon>
        <taxon>Pholiota</taxon>
    </lineage>
</organism>
<dbReference type="AlphaFoldDB" id="A0A9P5YXG1"/>
<dbReference type="Proteomes" id="UP000807469">
    <property type="component" value="Unassembled WGS sequence"/>
</dbReference>
<protein>
    <submittedName>
        <fullName evidence="2">Uncharacterized protein</fullName>
    </submittedName>
</protein>
<proteinExistence type="predicted"/>
<sequence>MYSGKRTDTVDFGGEMDYSDVKWFQDAPPRRGTPARHPQEQPQQHPHVQHAPPPPPQHYHPSSRVVEQNEGFEYALSAAHNVLYQRYKQYGQLGVLGWCSEFSELIDNLKELGISGNMFVTTRETALKACEDILKLKMEDVKMQLIIMYLSSQVARLRKFLDSEHVWTDYPDPAFPLEPK</sequence>
<comment type="caution">
    <text evidence="2">The sequence shown here is derived from an EMBL/GenBank/DDBJ whole genome shotgun (WGS) entry which is preliminary data.</text>
</comment>
<dbReference type="OrthoDB" id="2626014at2759"/>
<feature type="compositionally biased region" description="Low complexity" evidence="1">
    <location>
        <begin position="40"/>
        <end position="50"/>
    </location>
</feature>
<reference evidence="2" key="1">
    <citation type="submission" date="2020-11" db="EMBL/GenBank/DDBJ databases">
        <authorList>
            <consortium name="DOE Joint Genome Institute"/>
            <person name="Ahrendt S."/>
            <person name="Riley R."/>
            <person name="Andreopoulos W."/>
            <person name="Labutti K."/>
            <person name="Pangilinan J."/>
            <person name="Ruiz-Duenas F.J."/>
            <person name="Barrasa J.M."/>
            <person name="Sanchez-Garcia M."/>
            <person name="Camarero S."/>
            <person name="Miyauchi S."/>
            <person name="Serrano A."/>
            <person name="Linde D."/>
            <person name="Babiker R."/>
            <person name="Drula E."/>
            <person name="Ayuso-Fernandez I."/>
            <person name="Pacheco R."/>
            <person name="Padilla G."/>
            <person name="Ferreira P."/>
            <person name="Barriuso J."/>
            <person name="Kellner H."/>
            <person name="Castanera R."/>
            <person name="Alfaro M."/>
            <person name="Ramirez L."/>
            <person name="Pisabarro A.G."/>
            <person name="Kuo A."/>
            <person name="Tritt A."/>
            <person name="Lipzen A."/>
            <person name="He G."/>
            <person name="Yan M."/>
            <person name="Ng V."/>
            <person name="Cullen D."/>
            <person name="Martin F."/>
            <person name="Rosso M.-N."/>
            <person name="Henrissat B."/>
            <person name="Hibbett D."/>
            <person name="Martinez A.T."/>
            <person name="Grigoriev I.V."/>
        </authorList>
    </citation>
    <scope>NUCLEOTIDE SEQUENCE</scope>
    <source>
        <strain evidence="2">CIRM-BRFM 674</strain>
    </source>
</reference>
<evidence type="ECO:0000256" key="1">
    <source>
        <dbReference type="SAM" id="MobiDB-lite"/>
    </source>
</evidence>
<name>A0A9P5YXG1_9AGAR</name>
<evidence type="ECO:0000313" key="3">
    <source>
        <dbReference type="Proteomes" id="UP000807469"/>
    </source>
</evidence>
<dbReference type="EMBL" id="MU155258">
    <property type="protein sequence ID" value="KAF9477522.1"/>
    <property type="molecule type" value="Genomic_DNA"/>
</dbReference>
<gene>
    <name evidence="2" type="ORF">BDN70DRAFT_934151</name>
</gene>
<feature type="region of interest" description="Disordered" evidence="1">
    <location>
        <begin position="21"/>
        <end position="63"/>
    </location>
</feature>
<accession>A0A9P5YXG1</accession>